<dbReference type="CDD" id="cd00158">
    <property type="entry name" value="RHOD"/>
    <property type="match status" value="1"/>
</dbReference>
<dbReference type="PROSITE" id="PS50206">
    <property type="entry name" value="RHODANESE_3"/>
    <property type="match status" value="1"/>
</dbReference>
<keyword evidence="1" id="KW-0812">Transmembrane</keyword>
<dbReference type="InterPro" id="IPR001763">
    <property type="entry name" value="Rhodanese-like_dom"/>
</dbReference>
<keyword evidence="1" id="KW-1133">Transmembrane helix</keyword>
<evidence type="ECO:0000256" key="1">
    <source>
        <dbReference type="SAM" id="Phobius"/>
    </source>
</evidence>
<evidence type="ECO:0000259" key="2">
    <source>
        <dbReference type="PROSITE" id="PS50206"/>
    </source>
</evidence>
<dbReference type="InterPro" id="IPR036873">
    <property type="entry name" value="Rhodanese-like_dom_sf"/>
</dbReference>
<dbReference type="SUPFAM" id="SSF52821">
    <property type="entry name" value="Rhodanese/Cell cycle control phosphatase"/>
    <property type="match status" value="1"/>
</dbReference>
<comment type="caution">
    <text evidence="3">The sequence shown here is derived from an EMBL/GenBank/DDBJ whole genome shotgun (WGS) entry which is preliminary data.</text>
</comment>
<protein>
    <recommendedName>
        <fullName evidence="2">Rhodanese domain-containing protein</fullName>
    </recommendedName>
</protein>
<dbReference type="SMART" id="SM00450">
    <property type="entry name" value="RHOD"/>
    <property type="match status" value="1"/>
</dbReference>
<organism evidence="3 4">
    <name type="scientific">Maribacter luteus</name>
    <dbReference type="NCBI Taxonomy" id="2594478"/>
    <lineage>
        <taxon>Bacteria</taxon>
        <taxon>Pseudomonadati</taxon>
        <taxon>Bacteroidota</taxon>
        <taxon>Flavobacteriia</taxon>
        <taxon>Flavobacteriales</taxon>
        <taxon>Flavobacteriaceae</taxon>
        <taxon>Maribacter</taxon>
    </lineage>
</organism>
<reference evidence="3 4" key="1">
    <citation type="submission" date="2019-11" db="EMBL/GenBank/DDBJ databases">
        <title>Maribacter lutea sp. nov., a marine bacterium isolated from intertidal sand.</title>
        <authorList>
            <person name="Liu A."/>
        </authorList>
    </citation>
    <scope>NUCLEOTIDE SEQUENCE [LARGE SCALE GENOMIC DNA]</scope>
    <source>
        <strain evidence="3 4">RZ05</strain>
    </source>
</reference>
<keyword evidence="1" id="KW-0472">Membrane</keyword>
<dbReference type="Gene3D" id="3.40.250.10">
    <property type="entry name" value="Rhodanese-like domain"/>
    <property type="match status" value="1"/>
</dbReference>
<evidence type="ECO:0000313" key="3">
    <source>
        <dbReference type="EMBL" id="MRX64019.1"/>
    </source>
</evidence>
<keyword evidence="4" id="KW-1185">Reference proteome</keyword>
<feature type="transmembrane region" description="Helical" evidence="1">
    <location>
        <begin position="12"/>
        <end position="30"/>
    </location>
</feature>
<dbReference type="Proteomes" id="UP000443153">
    <property type="component" value="Unassembled WGS sequence"/>
</dbReference>
<dbReference type="OrthoDB" id="1201224at2"/>
<dbReference type="AlphaFoldDB" id="A0A6I2MMW5"/>
<evidence type="ECO:0000313" key="4">
    <source>
        <dbReference type="Proteomes" id="UP000443153"/>
    </source>
</evidence>
<sequence length="205" mass="23350">MDMKELEKTQRISISTVLFILVIIIGILTFKKPTNVYEKSAKDTLAILGTQEYLVPISEVDPTNTVLIDVRDKFEYSKSHIDNAYNIPTADILKETSISIFEELKDAGKDIVFYGKNPDEANSAWMILYQLGYENIKILNNQTELVDNNFKITPYDVKQPIPDYMDVFKKGNPENSNGLEHMAPETTKKVIVIKKKKKRKPEGGC</sequence>
<dbReference type="EMBL" id="WKJH01000004">
    <property type="protein sequence ID" value="MRX64019.1"/>
    <property type="molecule type" value="Genomic_DNA"/>
</dbReference>
<proteinExistence type="predicted"/>
<name>A0A6I2MMW5_9FLAO</name>
<accession>A0A6I2MMW5</accession>
<feature type="domain" description="Rhodanese" evidence="2">
    <location>
        <begin position="61"/>
        <end position="143"/>
    </location>
</feature>
<dbReference type="Pfam" id="PF00581">
    <property type="entry name" value="Rhodanese"/>
    <property type="match status" value="1"/>
</dbReference>
<gene>
    <name evidence="3" type="ORF">GJ691_07535</name>
</gene>